<evidence type="ECO:0000313" key="4">
    <source>
        <dbReference type="Proteomes" id="UP001313282"/>
    </source>
</evidence>
<gene>
    <name evidence="3" type="ORF">TWF718_002075</name>
</gene>
<dbReference type="Proteomes" id="UP001313282">
    <property type="component" value="Unassembled WGS sequence"/>
</dbReference>
<sequence>MPNDPKGDTSDTLLGVLVTVLSVLVVGLLALVSYLYLQLRKIHQQYRELLQESNTASALYQRIHEQRKSAILHMTTKDDLEQQRDQYASSSTSQNSIYSMNTLEFTRPALYHTEITSIEPGSPENEPWAIRKVRSIERLTGLTNEISLKSDRRDPFSEPTVAVQDQDHFHDHKRTVEDDIIRASASTSATKDGKIESWEISKEMSMNAKPTQASNVEACSQRVSGGRHETEAMDPSLLAVPHESCPTRTQSLQSTTVKPSGALESLEPESNIPPHARSPTPQSSASDVLSQVDGADLTLTDIHGDASPGADNFEHCDAYEIPRPFLERSFSLNLAYSDPTAVPRTKGRYSPGTKLKHYLKNARVNRLALGNAQGGAPNQPRSPAEIVSKAKRERFRLPKPTREQNTLQSPGTGDEGVPQDKLATIQEF</sequence>
<organism evidence="3 4">
    <name type="scientific">Orbilia javanica</name>
    <dbReference type="NCBI Taxonomy" id="47235"/>
    <lineage>
        <taxon>Eukaryota</taxon>
        <taxon>Fungi</taxon>
        <taxon>Dikarya</taxon>
        <taxon>Ascomycota</taxon>
        <taxon>Pezizomycotina</taxon>
        <taxon>Orbiliomycetes</taxon>
        <taxon>Orbiliales</taxon>
        <taxon>Orbiliaceae</taxon>
        <taxon>Orbilia</taxon>
    </lineage>
</organism>
<keyword evidence="4" id="KW-1185">Reference proteome</keyword>
<dbReference type="EMBL" id="JAVHNR010000001">
    <property type="protein sequence ID" value="KAK6357769.1"/>
    <property type="molecule type" value="Genomic_DNA"/>
</dbReference>
<accession>A0AAN8NIY7</accession>
<keyword evidence="2" id="KW-0472">Membrane</keyword>
<reference evidence="3 4" key="1">
    <citation type="submission" date="2019-10" db="EMBL/GenBank/DDBJ databases">
        <authorList>
            <person name="Palmer J.M."/>
        </authorList>
    </citation>
    <scope>NUCLEOTIDE SEQUENCE [LARGE SCALE GENOMIC DNA]</scope>
    <source>
        <strain evidence="3 4">TWF718</strain>
    </source>
</reference>
<feature type="transmembrane region" description="Helical" evidence="2">
    <location>
        <begin position="12"/>
        <end position="37"/>
    </location>
</feature>
<evidence type="ECO:0000256" key="2">
    <source>
        <dbReference type="SAM" id="Phobius"/>
    </source>
</evidence>
<comment type="caution">
    <text evidence="3">The sequence shown here is derived from an EMBL/GenBank/DDBJ whole genome shotgun (WGS) entry which is preliminary data.</text>
</comment>
<protein>
    <submittedName>
        <fullName evidence="3">Uncharacterized protein</fullName>
    </submittedName>
</protein>
<evidence type="ECO:0000313" key="3">
    <source>
        <dbReference type="EMBL" id="KAK6357769.1"/>
    </source>
</evidence>
<feature type="region of interest" description="Disordered" evidence="1">
    <location>
        <begin position="242"/>
        <end position="289"/>
    </location>
</feature>
<feature type="region of interest" description="Disordered" evidence="1">
    <location>
        <begin position="370"/>
        <end position="428"/>
    </location>
</feature>
<feature type="compositionally biased region" description="Polar residues" evidence="1">
    <location>
        <begin position="246"/>
        <end position="258"/>
    </location>
</feature>
<keyword evidence="2" id="KW-1133">Transmembrane helix</keyword>
<evidence type="ECO:0000256" key="1">
    <source>
        <dbReference type="SAM" id="MobiDB-lite"/>
    </source>
</evidence>
<dbReference type="AlphaFoldDB" id="A0AAN8NIY7"/>
<keyword evidence="2" id="KW-0812">Transmembrane</keyword>
<feature type="compositionally biased region" description="Basic residues" evidence="1">
    <location>
        <begin position="389"/>
        <end position="399"/>
    </location>
</feature>
<feature type="compositionally biased region" description="Polar residues" evidence="1">
    <location>
        <begin position="279"/>
        <end position="289"/>
    </location>
</feature>
<name>A0AAN8NIY7_9PEZI</name>
<proteinExistence type="predicted"/>